<protein>
    <submittedName>
        <fullName evidence="2">Uncharacterized protein</fullName>
    </submittedName>
</protein>
<accession>A0ABY2CPI4</accession>
<keyword evidence="3" id="KW-1185">Reference proteome</keyword>
<proteinExistence type="predicted"/>
<sequence>MDAKKTETSTKSRSDDQCDHPSLAKEFVSGVPTGNFICAQCGRHLTSILRSSRK</sequence>
<feature type="region of interest" description="Disordered" evidence="1">
    <location>
        <begin position="1"/>
        <end position="22"/>
    </location>
</feature>
<evidence type="ECO:0000313" key="3">
    <source>
        <dbReference type="Proteomes" id="UP000295649"/>
    </source>
</evidence>
<dbReference type="Proteomes" id="UP000295649">
    <property type="component" value="Unassembled WGS sequence"/>
</dbReference>
<evidence type="ECO:0000256" key="1">
    <source>
        <dbReference type="SAM" id="MobiDB-lite"/>
    </source>
</evidence>
<evidence type="ECO:0000313" key="2">
    <source>
        <dbReference type="EMBL" id="TCV86064.1"/>
    </source>
</evidence>
<dbReference type="EMBL" id="SMCN01000004">
    <property type="protein sequence ID" value="TCV86064.1"/>
    <property type="molecule type" value="Genomic_DNA"/>
</dbReference>
<comment type="caution">
    <text evidence="2">The sequence shown here is derived from an EMBL/GenBank/DDBJ whole genome shotgun (WGS) entry which is preliminary data.</text>
</comment>
<reference evidence="2 3" key="1">
    <citation type="submission" date="2019-03" db="EMBL/GenBank/DDBJ databases">
        <title>Systems level insights into methane cycling in arid and semi-arid ecosystems.</title>
        <authorList>
            <person name="Kalyuzhnaya M."/>
        </authorList>
    </citation>
    <scope>NUCLEOTIDE SEQUENCE [LARGE SCALE GENOMIC DNA]</scope>
    <source>
        <strain evidence="2 3">S-1</strain>
    </source>
</reference>
<organism evidence="2 3">
    <name type="scientific">Methylomonas methanica</name>
    <dbReference type="NCBI Taxonomy" id="421"/>
    <lineage>
        <taxon>Bacteria</taxon>
        <taxon>Pseudomonadati</taxon>
        <taxon>Pseudomonadota</taxon>
        <taxon>Gammaproteobacteria</taxon>
        <taxon>Methylococcales</taxon>
        <taxon>Methylococcaceae</taxon>
        <taxon>Methylomonas</taxon>
    </lineage>
</organism>
<gene>
    <name evidence="2" type="ORF">EDE11_1045</name>
</gene>
<name>A0ABY2CPI4_METMH</name>